<accession>D5U138</accession>
<sequence>MAYPKISIIWLNHNSMKILPLVLQSLESIASIDYPSDRYELIVVDNGSTDGSFEKIKEFLERKSNLRRKIIKLDYNLGFTGGNNIGFIARDRESKYVLLLNNDAVLFQEGLRVLVEYAENYSGIAGLQGVVLKYGSRLIDTAGDYVDELLLTHPLGNNQVYPWTLRKPIYVTYADGCCSLYRVESLLKCTGGKLFINEFFGYGDDNVLGLMLWSCGCRLIAIPEVIASHARGLTFGRGKSTISTYLGERNRVALTQITNTRYKQVVLLHALRNLITLFLPRTGFSSLAKTKARVVVDGVRLGRRLKNQGVFLDIYKAPLVKITLRDLPVFFTARRIVKKYFENWAYKNLNLLTIED</sequence>
<dbReference type="SUPFAM" id="SSF53448">
    <property type="entry name" value="Nucleotide-diphospho-sugar transferases"/>
    <property type="match status" value="1"/>
</dbReference>
<evidence type="ECO:0000256" key="3">
    <source>
        <dbReference type="ARBA" id="ARBA00022679"/>
    </source>
</evidence>
<reference evidence="5 6" key="1">
    <citation type="journal article" date="2010" name="Stand. Genomic Sci.">
        <title>Complete genome sequence of Thermosphaera aggregans type strain (M11TL).</title>
        <authorList>
            <person name="Spring S."/>
            <person name="Rachel R."/>
            <person name="Lapidus A."/>
            <person name="Davenport K."/>
            <person name="Tice H."/>
            <person name="Copeland A."/>
            <person name="Cheng J.F."/>
            <person name="Lucas S."/>
            <person name="Chen F."/>
            <person name="Nolan M."/>
            <person name="Bruce D."/>
            <person name="Goodwin L."/>
            <person name="Pitluck S."/>
            <person name="Ivanova N."/>
            <person name="Mavromatis K."/>
            <person name="Ovchinnikova G."/>
            <person name="Pati A."/>
            <person name="Chen A."/>
            <person name="Palaniappan K."/>
            <person name="Land M."/>
            <person name="Hauser L."/>
            <person name="Chang Y.J."/>
            <person name="Jeffries C.C."/>
            <person name="Brettin T."/>
            <person name="Detter J.C."/>
            <person name="Tapia R."/>
            <person name="Han C."/>
            <person name="Heimerl T."/>
            <person name="Weikl F."/>
            <person name="Brambilla E."/>
            <person name="Goker M."/>
            <person name="Bristow J."/>
            <person name="Eisen J.A."/>
            <person name="Markowitz V."/>
            <person name="Hugenholtz P."/>
            <person name="Kyrpides N.C."/>
            <person name="Klenk H.P."/>
        </authorList>
    </citation>
    <scope>NUCLEOTIDE SEQUENCE [LARGE SCALE GENOMIC DNA]</scope>
    <source>
        <strain evidence="6">DSM 11486 / M11TL</strain>
    </source>
</reference>
<dbReference type="eggNOG" id="arCOG01383">
    <property type="taxonomic scope" value="Archaea"/>
</dbReference>
<evidence type="ECO:0000256" key="1">
    <source>
        <dbReference type="ARBA" id="ARBA00006739"/>
    </source>
</evidence>
<reference key="3">
    <citation type="submission" date="2010-02" db="EMBL/GenBank/DDBJ databases">
        <title>Complete genome sequence of Thermosphaera aggregans type strain (M11TL).</title>
        <authorList>
            <consortium name="US DOE Joint Genome Institute (JGI-PGF)"/>
            <person name="Spring S."/>
            <person name="Lapidus A."/>
            <person name="Munk C."/>
            <person name="Schroeder M."/>
            <person name="Glavina Del Rio T."/>
            <person name="Tice H."/>
            <person name="Copeland A."/>
            <person name="Cheng J.-F."/>
            <person name="Lucas S."/>
            <person name="Chen F."/>
            <person name="Nolan M."/>
            <person name="Bruce D."/>
            <person name="Goodwin L."/>
            <person name="Pitluck S."/>
            <person name="Ivanova N."/>
            <person name="Mavromatis K."/>
            <person name="Ovchinnikova G."/>
            <person name="Pati A."/>
            <person name="Chen A."/>
            <person name="Palaniappan K."/>
            <person name="Land M."/>
            <person name="Hauser L."/>
            <person name="Chang Y.-J."/>
            <person name="Jeffries C.C."/>
            <person name="Brettin T."/>
            <person name="Detter J.C."/>
            <person name="Tapia R."/>
            <person name="Han C."/>
            <person name="Chain P."/>
            <person name="Heimerl T."/>
            <person name="Weik F."/>
            <person name="Goker M."/>
            <person name="Rachel R."/>
            <person name="Bristow J."/>
            <person name="Eisen J.A."/>
            <person name="Markowitz V."/>
            <person name="Hugenholtz P."/>
            <person name="Kyrpides N.C."/>
            <person name="Klenk H.-P."/>
        </authorList>
    </citation>
    <scope>NUCLEOTIDE SEQUENCE</scope>
    <source>
        <strain>DSM 11486</strain>
    </source>
</reference>
<dbReference type="AlphaFoldDB" id="D5U138"/>
<dbReference type="EMBL" id="CP001939">
    <property type="protein sequence ID" value="ADG90838.1"/>
    <property type="molecule type" value="Genomic_DNA"/>
</dbReference>
<dbReference type="PANTHER" id="PTHR43179:SF12">
    <property type="entry name" value="GALACTOFURANOSYLTRANSFERASE GLFT2"/>
    <property type="match status" value="1"/>
</dbReference>
<dbReference type="KEGG" id="tag:Tagg_0564"/>
<dbReference type="Gene3D" id="3.90.550.10">
    <property type="entry name" value="Spore Coat Polysaccharide Biosynthesis Protein SpsA, Chain A"/>
    <property type="match status" value="1"/>
</dbReference>
<feature type="domain" description="Glycosyltransferase 2-like" evidence="4">
    <location>
        <begin position="7"/>
        <end position="153"/>
    </location>
</feature>
<dbReference type="GO" id="GO:0016757">
    <property type="term" value="F:glycosyltransferase activity"/>
    <property type="evidence" value="ECO:0007669"/>
    <property type="project" value="UniProtKB-KW"/>
</dbReference>
<dbReference type="Pfam" id="PF00535">
    <property type="entry name" value="Glycos_transf_2"/>
    <property type="match status" value="1"/>
</dbReference>
<evidence type="ECO:0000313" key="6">
    <source>
        <dbReference type="Proteomes" id="UP000002376"/>
    </source>
</evidence>
<dbReference type="STRING" id="633148.Tagg_0564"/>
<evidence type="ECO:0000259" key="4">
    <source>
        <dbReference type="Pfam" id="PF00535"/>
    </source>
</evidence>
<organism evidence="5 6">
    <name type="scientific">Thermosphaera aggregans (strain DSM 11486 / M11TL)</name>
    <dbReference type="NCBI Taxonomy" id="633148"/>
    <lineage>
        <taxon>Archaea</taxon>
        <taxon>Thermoproteota</taxon>
        <taxon>Thermoprotei</taxon>
        <taxon>Desulfurococcales</taxon>
        <taxon>Desulfurococcaceae</taxon>
        <taxon>Thermosphaera</taxon>
    </lineage>
</organism>
<dbReference type="PANTHER" id="PTHR43179">
    <property type="entry name" value="RHAMNOSYLTRANSFERASE WBBL"/>
    <property type="match status" value="1"/>
</dbReference>
<name>D5U138_THEAM</name>
<dbReference type="CAZy" id="GT2">
    <property type="family name" value="Glycosyltransferase Family 2"/>
</dbReference>
<protein>
    <submittedName>
        <fullName evidence="5">Glycosyl transferase family 2</fullName>
    </submittedName>
</protein>
<dbReference type="InterPro" id="IPR001173">
    <property type="entry name" value="Glyco_trans_2-like"/>
</dbReference>
<keyword evidence="6" id="KW-1185">Reference proteome</keyword>
<dbReference type="GeneID" id="9165578"/>
<dbReference type="InterPro" id="IPR029044">
    <property type="entry name" value="Nucleotide-diphossugar_trans"/>
</dbReference>
<evidence type="ECO:0000313" key="5">
    <source>
        <dbReference type="EMBL" id="ADG90838.1"/>
    </source>
</evidence>
<keyword evidence="3 5" id="KW-0808">Transferase</keyword>
<gene>
    <name evidence="5" type="ordered locus">Tagg_0564</name>
</gene>
<comment type="similarity">
    <text evidence="1">Belongs to the glycosyltransferase 2 family.</text>
</comment>
<reference evidence="6" key="2">
    <citation type="journal article" date="2010" name="Stand. Genomic Sci.">
        <title>Complete genome sequence of Thermosphaera aggregans type strain (M11TLT).</title>
        <authorList>
            <person name="Spring S."/>
            <person name="Rachel R."/>
            <person name="Lapidus A."/>
            <person name="Davenport K."/>
            <person name="Tice H."/>
            <person name="Copeland A."/>
            <person name="Cheng J.-F."/>
            <person name="Lucas S."/>
            <person name="Chen F."/>
            <person name="Nolan M."/>
            <person name="Bruce D."/>
            <person name="Goodwin L."/>
            <person name="Pitluck S."/>
            <person name="Ivanova N."/>
            <person name="Mavromatis K."/>
            <person name="Ovchinnikova G."/>
            <person name="Pati A."/>
            <person name="Chen A."/>
            <person name="Palaniappan K."/>
            <person name="Land M."/>
            <person name="Hauser L."/>
            <person name="Chang Y.-J."/>
            <person name="Jeffries C.C."/>
            <person name="Brettin T."/>
            <person name="Detter J.C."/>
            <person name="Tapia R."/>
            <person name="Han C."/>
            <person name="Heimerl T."/>
            <person name="Weikl F."/>
            <person name="Brambilla E."/>
            <person name="Goker M."/>
            <person name="Bristow J."/>
            <person name="Eisen J.A."/>
            <person name="Markowitz V."/>
            <person name="Hugenholtz P."/>
            <person name="Kyrpides N.C."/>
            <person name="Klenk H.-P."/>
        </authorList>
    </citation>
    <scope>NUCLEOTIDE SEQUENCE [LARGE SCALE GENOMIC DNA]</scope>
    <source>
        <strain evidence="6">DSM 11486 / M11TL</strain>
    </source>
</reference>
<dbReference type="RefSeq" id="WP_013129431.1">
    <property type="nucleotide sequence ID" value="NC_014160.1"/>
</dbReference>
<evidence type="ECO:0000256" key="2">
    <source>
        <dbReference type="ARBA" id="ARBA00022676"/>
    </source>
</evidence>
<proteinExistence type="inferred from homology"/>
<keyword evidence="2" id="KW-0328">Glycosyltransferase</keyword>
<dbReference type="HOGENOM" id="CLU_023845_4_1_2"/>
<dbReference type="Proteomes" id="UP000002376">
    <property type="component" value="Chromosome"/>
</dbReference>
<dbReference type="OrthoDB" id="31358at2157"/>